<dbReference type="EC" id="3.1.21.2" evidence="1"/>
<evidence type="ECO:0000313" key="1">
    <source>
        <dbReference type="EMBL" id="QKE60824.1"/>
    </source>
</evidence>
<name>A0A7G3WH26_9CAUD</name>
<sequence>MTNKRNQTTKNGDIGENLVAVAMDSIGATYRKQPQKTGRGHKWKPDFAVKRQGEEWSDAAFIEVKTQYQYGSADVKIAGQALRAARMGLHGYFVLITHAHRDMFSQDTLSDTQWMLEKIGADIKIIMGTEALIEELQSKGYGSLTPNTYSYIHRKQMEAGYVHFR</sequence>
<dbReference type="Proteomes" id="UP000516780">
    <property type="component" value="Segment"/>
</dbReference>
<evidence type="ECO:0000313" key="2">
    <source>
        <dbReference type="Proteomes" id="UP000516780"/>
    </source>
</evidence>
<keyword evidence="2" id="KW-1185">Reference proteome</keyword>
<reference evidence="1 2" key="1">
    <citation type="journal article" date="2020" name="Microb. Ecol.">
        <title>Novel Virus on Filamentous Arthronema africanum Cyanobacterium.</title>
        <authorList>
            <person name="Petrzik K."/>
            <person name="Lukavsky J."/>
            <person name="Koloniuk I."/>
        </authorList>
    </citation>
    <scope>NUCLEOTIDE SEQUENCE [LARGE SCALE GENOMIC DNA]</scope>
</reference>
<dbReference type="CDD" id="cd01037">
    <property type="entry name" value="PDDEXK_nuclease-like"/>
    <property type="match status" value="1"/>
</dbReference>
<dbReference type="GO" id="GO:0008833">
    <property type="term" value="F:deoxyribonuclease IV (phage-T4-induced) activity"/>
    <property type="evidence" value="ECO:0007669"/>
    <property type="project" value="UniProtKB-EC"/>
</dbReference>
<dbReference type="EMBL" id="MT457475">
    <property type="protein sequence ID" value="QKE60824.1"/>
    <property type="molecule type" value="Genomic_DNA"/>
</dbReference>
<keyword evidence="1" id="KW-0378">Hydrolase</keyword>
<proteinExistence type="predicted"/>
<organism evidence="1 2">
    <name type="scientific">Arthronema virus TR020</name>
    <dbReference type="NCBI Taxonomy" id="2736280"/>
    <lineage>
        <taxon>Viruses</taxon>
        <taxon>Duplodnaviria</taxon>
        <taxon>Heunggongvirae</taxon>
        <taxon>Uroviricota</taxon>
        <taxon>Caudoviricetes</taxon>
        <taxon>Saffermanviridae</taxon>
        <taxon>Arthrovirus</taxon>
        <taxon>Arthrovirus TR020</taxon>
    </lineage>
</organism>
<protein>
    <submittedName>
        <fullName evidence="1">Putative endodeoxyribonuclease I</fullName>
        <ecNumber evidence="1">3.1.21.2</ecNumber>
    </submittedName>
</protein>
<accession>A0A7G3WH26</accession>